<dbReference type="Proteomes" id="UP000183255">
    <property type="component" value="Unassembled WGS sequence"/>
</dbReference>
<dbReference type="SUPFAM" id="SSF48371">
    <property type="entry name" value="ARM repeat"/>
    <property type="match status" value="1"/>
</dbReference>
<dbReference type="AlphaFoldDB" id="A0A1G8IG56"/>
<protein>
    <recommendedName>
        <fullName evidence="3">DNA alkylation repair enzyme</fullName>
    </recommendedName>
</protein>
<dbReference type="InterPro" id="IPR016024">
    <property type="entry name" value="ARM-type_fold"/>
</dbReference>
<proteinExistence type="predicted"/>
<dbReference type="EMBL" id="FNDZ01000001">
    <property type="protein sequence ID" value="SDI17853.1"/>
    <property type="molecule type" value="Genomic_DNA"/>
</dbReference>
<accession>A0A1G8IG56</accession>
<evidence type="ECO:0000313" key="1">
    <source>
        <dbReference type="EMBL" id="SDI17853.1"/>
    </source>
</evidence>
<name>A0A1G8IG56_9CLOT</name>
<evidence type="ECO:0000313" key="2">
    <source>
        <dbReference type="Proteomes" id="UP000183255"/>
    </source>
</evidence>
<evidence type="ECO:0008006" key="3">
    <source>
        <dbReference type="Google" id="ProtNLM"/>
    </source>
</evidence>
<sequence>MKKEELILSLDGNQDFKQMALELAEKKEDLEFVVKFVKKEQSSLKYKASKIIRLISEEHPEVLKPHMDEILSWIHHQNSFIKWDGIFVMANFAGYVEQDNQLSYVEAYLSLLEDPQMITAGNAAGSAWKIVHALPQYEGIITEKLLSVPKIIYVHKREPSPECNAIVCGKVLECFEKYYDKSAHQEEILKFAKGQLHSVRKAVVKKAVLFVKRVEEIKK</sequence>
<reference evidence="1 2" key="1">
    <citation type="submission" date="2016-10" db="EMBL/GenBank/DDBJ databases">
        <authorList>
            <person name="de Groot N.N."/>
        </authorList>
    </citation>
    <scope>NUCLEOTIDE SEQUENCE [LARGE SCALE GENOMIC DNA]</scope>
    <source>
        <strain evidence="1 2">CGMCC 1.5058</strain>
    </source>
</reference>
<gene>
    <name evidence="1" type="ORF">SAMN05421804_101877</name>
</gene>
<dbReference type="RefSeq" id="WP_031574543.1">
    <property type="nucleotide sequence ID" value="NZ_FNDZ01000001.1"/>
</dbReference>
<organism evidence="1 2">
    <name type="scientific">Proteiniclasticum ruminis</name>
    <dbReference type="NCBI Taxonomy" id="398199"/>
    <lineage>
        <taxon>Bacteria</taxon>
        <taxon>Bacillati</taxon>
        <taxon>Bacillota</taxon>
        <taxon>Clostridia</taxon>
        <taxon>Eubacteriales</taxon>
        <taxon>Clostridiaceae</taxon>
        <taxon>Proteiniclasticum</taxon>
    </lineage>
</organism>